<dbReference type="Proteomes" id="UP000199495">
    <property type="component" value="Unassembled WGS sequence"/>
</dbReference>
<dbReference type="InterPro" id="IPR050109">
    <property type="entry name" value="HTH-type_TetR-like_transc_reg"/>
</dbReference>
<dbReference type="GO" id="GO:0000976">
    <property type="term" value="F:transcription cis-regulatory region binding"/>
    <property type="evidence" value="ECO:0007669"/>
    <property type="project" value="TreeGrafter"/>
</dbReference>
<evidence type="ECO:0000256" key="3">
    <source>
        <dbReference type="ARBA" id="ARBA00023163"/>
    </source>
</evidence>
<evidence type="ECO:0000313" key="7">
    <source>
        <dbReference type="Proteomes" id="UP000199495"/>
    </source>
</evidence>
<keyword evidence="1" id="KW-0805">Transcription regulation</keyword>
<dbReference type="PROSITE" id="PS50977">
    <property type="entry name" value="HTH_TETR_2"/>
    <property type="match status" value="1"/>
</dbReference>
<dbReference type="GO" id="GO:0003700">
    <property type="term" value="F:DNA-binding transcription factor activity"/>
    <property type="evidence" value="ECO:0007669"/>
    <property type="project" value="TreeGrafter"/>
</dbReference>
<protein>
    <submittedName>
        <fullName evidence="6">Transcriptional regulator, TetR family</fullName>
    </submittedName>
</protein>
<sequence>MLDQIAGMAFELFEREGYQNVTMEQIATTADVAKGTLYNHFQVKEAVLTHWIEKELSTDLAGLAPVLGETNSIQAQLTALFAASAQWCEGHRQYLPPYIRYRFGSFDAADGAVKDGEDLITTMTQLIATAQREDEVRSDLDAAHLAFLLNYLYLAALMRWLSVPELSLADEFEAAIQLFINGAAEPSA</sequence>
<evidence type="ECO:0000313" key="6">
    <source>
        <dbReference type="EMBL" id="SDH01093.1"/>
    </source>
</evidence>
<feature type="domain" description="HTH tetR-type" evidence="5">
    <location>
        <begin position="1"/>
        <end position="59"/>
    </location>
</feature>
<dbReference type="InterPro" id="IPR009057">
    <property type="entry name" value="Homeodomain-like_sf"/>
</dbReference>
<dbReference type="Gene3D" id="1.10.357.10">
    <property type="entry name" value="Tetracycline Repressor, domain 2"/>
    <property type="match status" value="1"/>
</dbReference>
<dbReference type="SUPFAM" id="SSF46689">
    <property type="entry name" value="Homeodomain-like"/>
    <property type="match status" value="1"/>
</dbReference>
<name>A0A1G7YX62_9HYPH</name>
<dbReference type="PRINTS" id="PR00455">
    <property type="entry name" value="HTHTETR"/>
</dbReference>
<reference evidence="6 7" key="1">
    <citation type="submission" date="2016-10" db="EMBL/GenBank/DDBJ databases">
        <authorList>
            <person name="de Groot N.N."/>
        </authorList>
    </citation>
    <scope>NUCLEOTIDE SEQUENCE [LARGE SCALE GENOMIC DNA]</scope>
    <source>
        <strain evidence="6 7">CGMCC 1.10267</strain>
    </source>
</reference>
<keyword evidence="3" id="KW-0804">Transcription</keyword>
<dbReference type="PANTHER" id="PTHR30055:SF234">
    <property type="entry name" value="HTH-TYPE TRANSCRIPTIONAL REGULATOR BETI"/>
    <property type="match status" value="1"/>
</dbReference>
<dbReference type="InterPro" id="IPR036271">
    <property type="entry name" value="Tet_transcr_reg_TetR-rel_C_sf"/>
</dbReference>
<feature type="DNA-binding region" description="H-T-H motif" evidence="4">
    <location>
        <begin position="22"/>
        <end position="41"/>
    </location>
</feature>
<dbReference type="Pfam" id="PF00440">
    <property type="entry name" value="TetR_N"/>
    <property type="match status" value="1"/>
</dbReference>
<evidence type="ECO:0000256" key="4">
    <source>
        <dbReference type="PROSITE-ProRule" id="PRU00335"/>
    </source>
</evidence>
<proteinExistence type="predicted"/>
<accession>A0A1G7YX62</accession>
<dbReference type="AlphaFoldDB" id="A0A1G7YX62"/>
<evidence type="ECO:0000259" key="5">
    <source>
        <dbReference type="PROSITE" id="PS50977"/>
    </source>
</evidence>
<evidence type="ECO:0000256" key="1">
    <source>
        <dbReference type="ARBA" id="ARBA00023015"/>
    </source>
</evidence>
<dbReference type="InterPro" id="IPR001647">
    <property type="entry name" value="HTH_TetR"/>
</dbReference>
<organism evidence="6 7">
    <name type="scientific">Pelagibacterium luteolum</name>
    <dbReference type="NCBI Taxonomy" id="440168"/>
    <lineage>
        <taxon>Bacteria</taxon>
        <taxon>Pseudomonadati</taxon>
        <taxon>Pseudomonadota</taxon>
        <taxon>Alphaproteobacteria</taxon>
        <taxon>Hyphomicrobiales</taxon>
        <taxon>Devosiaceae</taxon>
        <taxon>Pelagibacterium</taxon>
    </lineage>
</organism>
<dbReference type="EMBL" id="FNCS01000016">
    <property type="protein sequence ID" value="SDH01093.1"/>
    <property type="molecule type" value="Genomic_DNA"/>
</dbReference>
<dbReference type="STRING" id="440168.SAMN04487974_11639"/>
<gene>
    <name evidence="6" type="ORF">SAMN04487974_11639</name>
</gene>
<dbReference type="SUPFAM" id="SSF48498">
    <property type="entry name" value="Tetracyclin repressor-like, C-terminal domain"/>
    <property type="match status" value="1"/>
</dbReference>
<dbReference type="PANTHER" id="PTHR30055">
    <property type="entry name" value="HTH-TYPE TRANSCRIPTIONAL REGULATOR RUTR"/>
    <property type="match status" value="1"/>
</dbReference>
<keyword evidence="2 4" id="KW-0238">DNA-binding</keyword>
<evidence type="ECO:0000256" key="2">
    <source>
        <dbReference type="ARBA" id="ARBA00023125"/>
    </source>
</evidence>
<keyword evidence="7" id="KW-1185">Reference proteome</keyword>